<evidence type="ECO:0000256" key="2">
    <source>
        <dbReference type="ARBA" id="ARBA00022475"/>
    </source>
</evidence>
<gene>
    <name evidence="7" type="ORF">GEAMG1_1153</name>
</gene>
<evidence type="ECO:0000313" key="8">
    <source>
        <dbReference type="Proteomes" id="UP001295463"/>
    </source>
</evidence>
<proteinExistence type="predicted"/>
<organism evidence="7 8">
    <name type="scientific">Trichlorobacter ammonificans</name>
    <dbReference type="NCBI Taxonomy" id="2916410"/>
    <lineage>
        <taxon>Bacteria</taxon>
        <taxon>Pseudomonadati</taxon>
        <taxon>Thermodesulfobacteriota</taxon>
        <taxon>Desulfuromonadia</taxon>
        <taxon>Geobacterales</taxon>
        <taxon>Geobacteraceae</taxon>
        <taxon>Trichlorobacter</taxon>
    </lineage>
</organism>
<dbReference type="InterPro" id="IPR030922">
    <property type="entry name" value="LptF"/>
</dbReference>
<evidence type="ECO:0000256" key="4">
    <source>
        <dbReference type="ARBA" id="ARBA00022989"/>
    </source>
</evidence>
<keyword evidence="5 6" id="KW-0472">Membrane</keyword>
<evidence type="ECO:0000256" key="1">
    <source>
        <dbReference type="ARBA" id="ARBA00004651"/>
    </source>
</evidence>
<sequence>MRHRIISRYLIREIAGIFILGLVIFTLVLLMGRMVKLMEMVVSHGMPFSEVARLIALLLPSFLVLTIPMAFLLAVLLAFGRLSSDNEITVLKAGGLSLHALLPPVLIAAVLAAGLTLFVSLVAVPWGNSGFKRMTVEIARTYAATAIQERIFRDDIPGIVLYVDHFDEATRRMERVMIQDGRNPERPLTIFAQNGVVAPDDASGDLRILLRSGSIHTSGSGGDYRLITFDEYHLSAEVGRRSAPARSEIDMGVAELYRSARNPQLPYPLRTRMLTELHSRFAFPCAVFVFALLALPLGLQNRRSGKTSGFTVSILILLLYYVLLTFLRTLAEKGAIPPFAAAWLPNLLFGGIGFALLRLAAAERNLRDILTGWVPGKRRGA</sequence>
<feature type="transmembrane region" description="Helical" evidence="6">
    <location>
        <begin position="51"/>
        <end position="79"/>
    </location>
</feature>
<name>A0ABM9D8S8_9BACT</name>
<evidence type="ECO:0000256" key="5">
    <source>
        <dbReference type="ARBA" id="ARBA00023136"/>
    </source>
</evidence>
<accession>A0ABM9D8S8</accession>
<dbReference type="NCBIfam" id="TIGR04407">
    <property type="entry name" value="LptF_YjgP"/>
    <property type="match status" value="1"/>
</dbReference>
<protein>
    <submittedName>
        <fullName evidence="7">Lipopolysaccharide export system permease protein LptF</fullName>
    </submittedName>
</protein>
<dbReference type="Pfam" id="PF03739">
    <property type="entry name" value="LptF_LptG"/>
    <property type="match status" value="1"/>
</dbReference>
<feature type="transmembrane region" description="Helical" evidence="6">
    <location>
        <begin position="100"/>
        <end position="124"/>
    </location>
</feature>
<keyword evidence="8" id="KW-1185">Reference proteome</keyword>
<dbReference type="PANTHER" id="PTHR33529">
    <property type="entry name" value="SLR0882 PROTEIN-RELATED"/>
    <property type="match status" value="1"/>
</dbReference>
<keyword evidence="4 6" id="KW-1133">Transmembrane helix</keyword>
<feature type="transmembrane region" description="Helical" evidence="6">
    <location>
        <begin position="311"/>
        <end position="331"/>
    </location>
</feature>
<dbReference type="Proteomes" id="UP001295463">
    <property type="component" value="Chromosome"/>
</dbReference>
<feature type="transmembrane region" description="Helical" evidence="6">
    <location>
        <begin position="281"/>
        <end position="299"/>
    </location>
</feature>
<feature type="transmembrane region" description="Helical" evidence="6">
    <location>
        <begin position="9"/>
        <end position="31"/>
    </location>
</feature>
<dbReference type="PANTHER" id="PTHR33529:SF6">
    <property type="entry name" value="YJGP_YJGQ FAMILY PERMEASE"/>
    <property type="match status" value="1"/>
</dbReference>
<comment type="subcellular location">
    <subcellularLocation>
        <location evidence="1">Cell membrane</location>
        <topology evidence="1">Multi-pass membrane protein</topology>
    </subcellularLocation>
</comment>
<dbReference type="EMBL" id="OW150024">
    <property type="protein sequence ID" value="CAH2030967.1"/>
    <property type="molecule type" value="Genomic_DNA"/>
</dbReference>
<dbReference type="RefSeq" id="WP_305731833.1">
    <property type="nucleotide sequence ID" value="NZ_OW150024.1"/>
</dbReference>
<evidence type="ECO:0000313" key="7">
    <source>
        <dbReference type="EMBL" id="CAH2030967.1"/>
    </source>
</evidence>
<dbReference type="InterPro" id="IPR005495">
    <property type="entry name" value="LptG/LptF_permease"/>
</dbReference>
<feature type="transmembrane region" description="Helical" evidence="6">
    <location>
        <begin position="343"/>
        <end position="361"/>
    </location>
</feature>
<evidence type="ECO:0000256" key="3">
    <source>
        <dbReference type="ARBA" id="ARBA00022692"/>
    </source>
</evidence>
<evidence type="ECO:0000256" key="6">
    <source>
        <dbReference type="SAM" id="Phobius"/>
    </source>
</evidence>
<reference evidence="7 8" key="1">
    <citation type="submission" date="2022-03" db="EMBL/GenBank/DDBJ databases">
        <authorList>
            <person name="Koch H."/>
        </authorList>
    </citation>
    <scope>NUCLEOTIDE SEQUENCE [LARGE SCALE GENOMIC DNA]</scope>
    <source>
        <strain evidence="7 8">G1</strain>
    </source>
</reference>
<keyword evidence="2" id="KW-1003">Cell membrane</keyword>
<keyword evidence="3 6" id="KW-0812">Transmembrane</keyword>